<keyword evidence="6" id="KW-0443">Lipid metabolism</keyword>
<dbReference type="GO" id="GO:0052689">
    <property type="term" value="F:carboxylic ester hydrolase activity"/>
    <property type="evidence" value="ECO:0007669"/>
    <property type="project" value="UniProtKB-KW"/>
</dbReference>
<evidence type="ECO:0000256" key="2">
    <source>
        <dbReference type="ARBA" id="ARBA00012423"/>
    </source>
</evidence>
<dbReference type="Proteomes" id="UP000698800">
    <property type="component" value="Unassembled WGS sequence"/>
</dbReference>
<dbReference type="SUPFAM" id="SSF53474">
    <property type="entry name" value="alpha/beta-Hydrolases"/>
    <property type="match status" value="1"/>
</dbReference>
<evidence type="ECO:0000256" key="9">
    <source>
        <dbReference type="ARBA" id="ARBA00047337"/>
    </source>
</evidence>
<feature type="domain" description="Phospholipase/carboxylesterase/thioesterase" evidence="10">
    <location>
        <begin position="218"/>
        <end position="276"/>
    </location>
</feature>
<dbReference type="GO" id="GO:0005737">
    <property type="term" value="C:cytoplasm"/>
    <property type="evidence" value="ECO:0007669"/>
    <property type="project" value="TreeGrafter"/>
</dbReference>
<dbReference type="PANTHER" id="PTHR10655">
    <property type="entry name" value="LYSOPHOSPHOLIPASE-RELATED"/>
    <property type="match status" value="1"/>
</dbReference>
<name>A0A9P8I4S3_9PEZI</name>
<evidence type="ECO:0000256" key="3">
    <source>
        <dbReference type="ARBA" id="ARBA00014923"/>
    </source>
</evidence>
<organism evidence="11 12">
    <name type="scientific">Glutinoglossum americanum</name>
    <dbReference type="NCBI Taxonomy" id="1670608"/>
    <lineage>
        <taxon>Eukaryota</taxon>
        <taxon>Fungi</taxon>
        <taxon>Dikarya</taxon>
        <taxon>Ascomycota</taxon>
        <taxon>Pezizomycotina</taxon>
        <taxon>Geoglossomycetes</taxon>
        <taxon>Geoglossales</taxon>
        <taxon>Geoglossaceae</taxon>
        <taxon>Glutinoglossum</taxon>
    </lineage>
</organism>
<dbReference type="AlphaFoldDB" id="A0A9P8I4S3"/>
<evidence type="ECO:0000256" key="6">
    <source>
        <dbReference type="ARBA" id="ARBA00022832"/>
    </source>
</evidence>
<evidence type="ECO:0000313" key="12">
    <source>
        <dbReference type="Proteomes" id="UP000698800"/>
    </source>
</evidence>
<dbReference type="EMBL" id="JAGHQL010000095">
    <property type="protein sequence ID" value="KAH0538837.1"/>
    <property type="molecule type" value="Genomic_DNA"/>
</dbReference>
<comment type="catalytic activity">
    <reaction evidence="9">
        <text>S-hexadecanoyl-L-cysteinyl-[protein] + H2O = L-cysteinyl-[protein] + hexadecanoate + H(+)</text>
        <dbReference type="Rhea" id="RHEA:19233"/>
        <dbReference type="Rhea" id="RHEA-COMP:10131"/>
        <dbReference type="Rhea" id="RHEA-COMP:11032"/>
        <dbReference type="ChEBI" id="CHEBI:7896"/>
        <dbReference type="ChEBI" id="CHEBI:15377"/>
        <dbReference type="ChEBI" id="CHEBI:15378"/>
        <dbReference type="ChEBI" id="CHEBI:29950"/>
        <dbReference type="ChEBI" id="CHEBI:74151"/>
        <dbReference type="EC" id="3.1.2.22"/>
    </reaction>
</comment>
<dbReference type="PANTHER" id="PTHR10655:SF17">
    <property type="entry name" value="LYSOPHOSPHOLIPASE-LIKE PROTEIN 1"/>
    <property type="match status" value="1"/>
</dbReference>
<reference evidence="11" key="1">
    <citation type="submission" date="2021-03" db="EMBL/GenBank/DDBJ databases">
        <title>Comparative genomics and phylogenomic investigation of the class Geoglossomycetes provide insights into ecological specialization and systematics.</title>
        <authorList>
            <person name="Melie T."/>
            <person name="Pirro S."/>
            <person name="Miller A.N."/>
            <person name="Quandt A."/>
        </authorList>
    </citation>
    <scope>NUCLEOTIDE SEQUENCE</scope>
    <source>
        <strain evidence="11">GBOQ0MN5Z8</strain>
    </source>
</reference>
<evidence type="ECO:0000256" key="8">
    <source>
        <dbReference type="ARBA" id="ARBA00031195"/>
    </source>
</evidence>
<dbReference type="EC" id="3.1.2.22" evidence="2"/>
<keyword evidence="5" id="KW-0378">Hydrolase</keyword>
<sequence length="300" mass="32733">MEASFSEPWVLHPTAQHTHTFIILHGRGDGGETFGRGFLEYSTTASGLTLPEIFQGMKFICPTARKGRPAMSPNSLLHQWFDISSLKDPSKREDLQVDGLRGTVQFVHSLISREAELIPPKNIILGGLSQGCAAALSAFMTLDLTLGAFVGMSGWLPFVGHLEDIIKTPVEEHPGGIPGFGEAEKRPGTRLQVANLLRKILGLEPFEPTTDGIPPPFQTPVLIGHGDIDSVVDIRLGKQIYETVVALEMDATLKVYEDFGHWYMVPEELDDIANFLFSKKAGVALEGWHSSGPPLPLPTS</sequence>
<dbReference type="GO" id="GO:0006631">
    <property type="term" value="P:fatty acid metabolic process"/>
    <property type="evidence" value="ECO:0007669"/>
    <property type="project" value="UniProtKB-KW"/>
</dbReference>
<protein>
    <recommendedName>
        <fullName evidence="3">Acyl-protein thioesterase 1</fullName>
        <ecNumber evidence="2">3.1.2.22</ecNumber>
    </recommendedName>
    <alternativeName>
        <fullName evidence="8">Palmitoyl-protein hydrolase</fullName>
    </alternativeName>
</protein>
<evidence type="ECO:0000313" key="11">
    <source>
        <dbReference type="EMBL" id="KAH0538837.1"/>
    </source>
</evidence>
<dbReference type="Pfam" id="PF02230">
    <property type="entry name" value="Abhydrolase_2"/>
    <property type="match status" value="2"/>
</dbReference>
<dbReference type="InterPro" id="IPR003140">
    <property type="entry name" value="PLipase/COase/thioEstase"/>
</dbReference>
<dbReference type="Gene3D" id="3.40.50.1820">
    <property type="entry name" value="alpha/beta hydrolase"/>
    <property type="match status" value="1"/>
</dbReference>
<keyword evidence="6" id="KW-0276">Fatty acid metabolism</keyword>
<comment type="function">
    <text evidence="7">Hydrolyzes fatty acids from S-acylated cysteine residues in proteins with a strong preference for palmitoylated G-alpha proteins over other acyl substrates. Mediates the deacylation of G-alpha proteins such as GPA1 in vivo, but has weak or no activity toward palmitoylated Ras proteins. Has weak lysophospholipase activity in vitro; however such activity may not exist in vivo.</text>
</comment>
<comment type="similarity">
    <text evidence="1">Belongs to the AB hydrolase superfamily. AB hydrolase 2 family.</text>
</comment>
<comment type="caution">
    <text evidence="11">The sequence shown here is derived from an EMBL/GenBank/DDBJ whole genome shotgun (WGS) entry which is preliminary data.</text>
</comment>
<accession>A0A9P8I4S3</accession>
<evidence type="ECO:0000256" key="7">
    <source>
        <dbReference type="ARBA" id="ARBA00029392"/>
    </source>
</evidence>
<gene>
    <name evidence="11" type="ORF">FGG08_004613</name>
</gene>
<keyword evidence="4" id="KW-0719">Serine esterase</keyword>
<dbReference type="OrthoDB" id="2418081at2759"/>
<dbReference type="GO" id="GO:0008474">
    <property type="term" value="F:palmitoyl-(protein) hydrolase activity"/>
    <property type="evidence" value="ECO:0007669"/>
    <property type="project" value="UniProtKB-EC"/>
</dbReference>
<feature type="domain" description="Phospholipase/carboxylesterase/thioesterase" evidence="10">
    <location>
        <begin position="10"/>
        <end position="163"/>
    </location>
</feature>
<proteinExistence type="inferred from homology"/>
<keyword evidence="12" id="KW-1185">Reference proteome</keyword>
<evidence type="ECO:0000256" key="1">
    <source>
        <dbReference type="ARBA" id="ARBA00006499"/>
    </source>
</evidence>
<evidence type="ECO:0000256" key="5">
    <source>
        <dbReference type="ARBA" id="ARBA00022801"/>
    </source>
</evidence>
<dbReference type="InterPro" id="IPR050565">
    <property type="entry name" value="LYPA1-2/EST-like"/>
</dbReference>
<dbReference type="InterPro" id="IPR029058">
    <property type="entry name" value="AB_hydrolase_fold"/>
</dbReference>
<evidence type="ECO:0000256" key="4">
    <source>
        <dbReference type="ARBA" id="ARBA00022487"/>
    </source>
</evidence>
<evidence type="ECO:0000259" key="10">
    <source>
        <dbReference type="Pfam" id="PF02230"/>
    </source>
</evidence>